<dbReference type="InterPro" id="IPR035686">
    <property type="entry name" value="CPSase_GATase1"/>
</dbReference>
<dbReference type="FunFam" id="3.50.30.20:FF:000001">
    <property type="entry name" value="Carbamoyl-phosphate synthase small chain"/>
    <property type="match status" value="1"/>
</dbReference>
<feature type="domain" description="Carbamoyl-phosphate synthase small subunit N-terminal" evidence="13">
    <location>
        <begin position="1"/>
        <end position="131"/>
    </location>
</feature>
<feature type="active site" evidence="11">
    <location>
        <position position="347"/>
    </location>
</feature>
<evidence type="ECO:0000256" key="6">
    <source>
        <dbReference type="ARBA" id="ARBA00022840"/>
    </source>
</evidence>
<dbReference type="SUPFAM" id="SSF52317">
    <property type="entry name" value="Class I glutamine amidotransferase-like"/>
    <property type="match status" value="1"/>
</dbReference>
<feature type="region of interest" description="Disordered" evidence="12">
    <location>
        <begin position="163"/>
        <end position="182"/>
    </location>
</feature>
<evidence type="ECO:0000256" key="8">
    <source>
        <dbReference type="ARBA" id="ARBA00022975"/>
    </source>
</evidence>
<evidence type="ECO:0000256" key="3">
    <source>
        <dbReference type="ARBA" id="ARBA00007800"/>
    </source>
</evidence>
<keyword evidence="8 11" id="KW-0665">Pyrimidine biosynthesis</keyword>
<evidence type="ECO:0000256" key="5">
    <source>
        <dbReference type="ARBA" id="ARBA00022741"/>
    </source>
</evidence>
<dbReference type="Pfam" id="PF00117">
    <property type="entry name" value="GATase"/>
    <property type="match status" value="1"/>
</dbReference>
<feature type="binding site" evidence="11">
    <location>
        <position position="236"/>
    </location>
    <ligand>
        <name>L-glutamine</name>
        <dbReference type="ChEBI" id="CHEBI:58359"/>
    </ligand>
</feature>
<dbReference type="InterPro" id="IPR029062">
    <property type="entry name" value="Class_I_gatase-like"/>
</dbReference>
<comment type="similarity">
    <text evidence="3 11">Belongs to the CarA family.</text>
</comment>
<feature type="active site" description="Nucleophile" evidence="11">
    <location>
        <position position="263"/>
    </location>
</feature>
<dbReference type="Gene3D" id="3.50.30.20">
    <property type="entry name" value="Carbamoyl-phosphate synthase small subunit, N-terminal domain"/>
    <property type="match status" value="1"/>
</dbReference>
<evidence type="ECO:0000313" key="15">
    <source>
        <dbReference type="Proteomes" id="UP000648239"/>
    </source>
</evidence>
<name>A0A8J7CBP5_9BACT</name>
<dbReference type="SMART" id="SM01097">
    <property type="entry name" value="CPSase_sm_chain"/>
    <property type="match status" value="1"/>
</dbReference>
<evidence type="ECO:0000256" key="11">
    <source>
        <dbReference type="HAMAP-Rule" id="MF_01209"/>
    </source>
</evidence>
<feature type="binding site" evidence="11">
    <location>
        <position position="238"/>
    </location>
    <ligand>
        <name>L-glutamine</name>
        <dbReference type="ChEBI" id="CHEBI:58359"/>
    </ligand>
</feature>
<feature type="compositionally biased region" description="Basic and acidic residues" evidence="12">
    <location>
        <begin position="165"/>
        <end position="179"/>
    </location>
</feature>
<evidence type="ECO:0000256" key="2">
    <source>
        <dbReference type="ARBA" id="ARBA00005077"/>
    </source>
</evidence>
<evidence type="ECO:0000256" key="7">
    <source>
        <dbReference type="ARBA" id="ARBA00022962"/>
    </source>
</evidence>
<proteinExistence type="inferred from homology"/>
<dbReference type="PRINTS" id="PR00097">
    <property type="entry name" value="ANTSNTHASEII"/>
</dbReference>
<keyword evidence="6 11" id="KW-0067">ATP-binding</keyword>
<dbReference type="Gene3D" id="3.40.50.880">
    <property type="match status" value="1"/>
</dbReference>
<dbReference type="PANTHER" id="PTHR43418">
    <property type="entry name" value="MULTIFUNCTIONAL TRYPTOPHAN BIOSYNTHESIS PROTEIN-RELATED"/>
    <property type="match status" value="1"/>
</dbReference>
<feature type="binding site" evidence="11">
    <location>
        <position position="307"/>
    </location>
    <ligand>
        <name>L-glutamine</name>
        <dbReference type="ChEBI" id="CHEBI:58359"/>
    </ligand>
</feature>
<feature type="region of interest" description="CPSase" evidence="11">
    <location>
        <begin position="1"/>
        <end position="187"/>
    </location>
</feature>
<dbReference type="PANTHER" id="PTHR43418:SF7">
    <property type="entry name" value="CARBAMOYL-PHOSPHATE SYNTHASE SMALL CHAIN"/>
    <property type="match status" value="1"/>
</dbReference>
<dbReference type="UniPathway" id="UPA00068">
    <property type="reaction ID" value="UER00171"/>
</dbReference>
<comment type="catalytic activity">
    <reaction evidence="9 11">
        <text>hydrogencarbonate + L-glutamine + 2 ATP + H2O = carbamoyl phosphate + L-glutamate + 2 ADP + phosphate + 2 H(+)</text>
        <dbReference type="Rhea" id="RHEA:18633"/>
        <dbReference type="ChEBI" id="CHEBI:15377"/>
        <dbReference type="ChEBI" id="CHEBI:15378"/>
        <dbReference type="ChEBI" id="CHEBI:17544"/>
        <dbReference type="ChEBI" id="CHEBI:29985"/>
        <dbReference type="ChEBI" id="CHEBI:30616"/>
        <dbReference type="ChEBI" id="CHEBI:43474"/>
        <dbReference type="ChEBI" id="CHEBI:58228"/>
        <dbReference type="ChEBI" id="CHEBI:58359"/>
        <dbReference type="ChEBI" id="CHEBI:456216"/>
        <dbReference type="EC" id="6.3.5.5"/>
    </reaction>
</comment>
<dbReference type="Pfam" id="PF00988">
    <property type="entry name" value="CPSase_sm_chain"/>
    <property type="match status" value="1"/>
</dbReference>
<comment type="pathway">
    <text evidence="2 11">Amino-acid biosynthesis; L-arginine biosynthesis; carbamoyl phosphate from bicarbonate: step 1/1.</text>
</comment>
<feature type="binding site" evidence="11">
    <location>
        <position position="267"/>
    </location>
    <ligand>
        <name>L-glutamine</name>
        <dbReference type="ChEBI" id="CHEBI:58359"/>
    </ligand>
</feature>
<dbReference type="InterPro" id="IPR017926">
    <property type="entry name" value="GATASE"/>
</dbReference>
<evidence type="ECO:0000259" key="13">
    <source>
        <dbReference type="SMART" id="SM01097"/>
    </source>
</evidence>
<evidence type="ECO:0000256" key="1">
    <source>
        <dbReference type="ARBA" id="ARBA00004812"/>
    </source>
</evidence>
<feature type="binding site" evidence="11">
    <location>
        <position position="264"/>
    </location>
    <ligand>
        <name>L-glutamine</name>
        <dbReference type="ChEBI" id="CHEBI:58359"/>
    </ligand>
</feature>
<keyword evidence="11" id="KW-0055">Arginine biosynthesis</keyword>
<dbReference type="GO" id="GO:0006526">
    <property type="term" value="P:L-arginine biosynthetic process"/>
    <property type="evidence" value="ECO:0007669"/>
    <property type="project" value="UniProtKB-UniRule"/>
</dbReference>
<dbReference type="Proteomes" id="UP000648239">
    <property type="component" value="Unassembled WGS sequence"/>
</dbReference>
<keyword evidence="11" id="KW-0028">Amino-acid biosynthesis</keyword>
<evidence type="ECO:0000256" key="9">
    <source>
        <dbReference type="ARBA" id="ARBA00048816"/>
    </source>
</evidence>
<feature type="active site" evidence="11">
    <location>
        <position position="349"/>
    </location>
</feature>
<reference evidence="14 15" key="1">
    <citation type="submission" date="2020-08" db="EMBL/GenBank/DDBJ databases">
        <title>Acidobacteriota in marine sediments use diverse sulfur dissimilation pathways.</title>
        <authorList>
            <person name="Wasmund K."/>
        </authorList>
    </citation>
    <scope>NUCLEOTIDE SEQUENCE [LARGE SCALE GENOMIC DNA]</scope>
    <source>
        <strain evidence="14">MAG AM4</strain>
    </source>
</reference>
<feature type="binding site" evidence="11">
    <location>
        <position position="305"/>
    </location>
    <ligand>
        <name>L-glutamine</name>
        <dbReference type="ChEBI" id="CHEBI:58359"/>
    </ligand>
</feature>
<dbReference type="HAMAP" id="MF_01209">
    <property type="entry name" value="CPSase_S_chain"/>
    <property type="match status" value="1"/>
</dbReference>
<dbReference type="GO" id="GO:0044205">
    <property type="term" value="P:'de novo' UMP biosynthetic process"/>
    <property type="evidence" value="ECO:0007669"/>
    <property type="project" value="UniProtKB-UniRule"/>
</dbReference>
<dbReference type="PRINTS" id="PR00096">
    <property type="entry name" value="GATASE"/>
</dbReference>
<comment type="pathway">
    <text evidence="1 11">Pyrimidine metabolism; UMP biosynthesis via de novo pathway; (S)-dihydroorotate from bicarbonate: step 1/3.</text>
</comment>
<sequence length="373" mass="40435">MEAILALEDGRVFRGRAFGARGEQSGEIVFNTSMTGYQEILTDPSYRGQIVVMTYPEIGNCGTNAEDCESSRPQAGGLVVREVSETPSSWRATQSLHLYLSNNAVPGISEVDTRAITKHIRTAGAMRGVLSSIDRNVESLVRKARSSPMLKDVDLVADVTSPAGKDWDSTRPERWRTGERPGAGNRPKCVAFDFGAKRNILNLLVESGFDVTVVPASCTAEEALALEPDGIFLSNGPGDPEVPAYAIDTVRNLIGRKPMFGICLGHQIAALALGGKTFKLKFGHRGGNHPVMDLSTRKVEITSQNHGYAVDPDTLPEGSEVTHVNLNDKTCEGFVLPESRLMAVQYHPEASPGPHDSMGLFHRFRSMVAEASR</sequence>
<gene>
    <name evidence="11 14" type="primary">carA</name>
    <name evidence="14" type="ORF">IFK94_00195</name>
</gene>
<protein>
    <recommendedName>
        <fullName evidence="11">Carbamoyl phosphate synthase small chain</fullName>
        <ecNumber evidence="11">6.3.5.5</ecNumber>
    </recommendedName>
    <alternativeName>
        <fullName evidence="11">Carbamoyl phosphate synthetase glutamine chain</fullName>
    </alternativeName>
</protein>
<dbReference type="InterPro" id="IPR002474">
    <property type="entry name" value="CarbamoylP_synth_ssu_N"/>
</dbReference>
<comment type="function">
    <text evidence="11">Small subunit of the glutamine-dependent carbamoyl phosphate synthetase (CPSase). CPSase catalyzes the formation of carbamoyl phosphate from the ammonia moiety of glutamine, carbonate, and phosphate donated by ATP, constituting the first step of 2 biosynthetic pathways, one leading to arginine and/or urea and the other to pyrimidine nucleotides. The small subunit (glutamine amidotransferase) binds and cleaves glutamine to supply the large subunit with the substrate ammonia.</text>
</comment>
<dbReference type="EC" id="6.3.5.5" evidence="11"/>
<dbReference type="SUPFAM" id="SSF52021">
    <property type="entry name" value="Carbamoyl phosphate synthetase, small subunit N-terminal domain"/>
    <property type="match status" value="1"/>
</dbReference>
<dbReference type="GO" id="GO:0006541">
    <property type="term" value="P:glutamine metabolic process"/>
    <property type="evidence" value="ECO:0007669"/>
    <property type="project" value="InterPro"/>
</dbReference>
<dbReference type="EMBL" id="JACXWD010000001">
    <property type="protein sequence ID" value="MBD3866522.1"/>
    <property type="molecule type" value="Genomic_DNA"/>
</dbReference>
<dbReference type="NCBIfam" id="NF009475">
    <property type="entry name" value="PRK12838.1"/>
    <property type="match status" value="1"/>
</dbReference>
<keyword evidence="7 11" id="KW-0315">Glutamine amidotransferase</keyword>
<feature type="binding site" evidence="11">
    <location>
        <position position="45"/>
    </location>
    <ligand>
        <name>L-glutamine</name>
        <dbReference type="ChEBI" id="CHEBI:58359"/>
    </ligand>
</feature>
<dbReference type="GO" id="GO:0005524">
    <property type="term" value="F:ATP binding"/>
    <property type="evidence" value="ECO:0007669"/>
    <property type="project" value="UniProtKB-UniRule"/>
</dbReference>
<comment type="catalytic activity">
    <reaction evidence="10 11">
        <text>L-glutamine + H2O = L-glutamate + NH4(+)</text>
        <dbReference type="Rhea" id="RHEA:15889"/>
        <dbReference type="ChEBI" id="CHEBI:15377"/>
        <dbReference type="ChEBI" id="CHEBI:28938"/>
        <dbReference type="ChEBI" id="CHEBI:29985"/>
        <dbReference type="ChEBI" id="CHEBI:58359"/>
    </reaction>
</comment>
<dbReference type="GO" id="GO:0004088">
    <property type="term" value="F:carbamoyl-phosphate synthase (glutamine-hydrolyzing) activity"/>
    <property type="evidence" value="ECO:0007669"/>
    <property type="project" value="UniProtKB-UniRule"/>
</dbReference>
<keyword evidence="4 11" id="KW-0436">Ligase</keyword>
<organism evidence="14 15">
    <name type="scientific">Candidatus Polarisedimenticola svalbardensis</name>
    <dbReference type="NCBI Taxonomy" id="2886004"/>
    <lineage>
        <taxon>Bacteria</taxon>
        <taxon>Pseudomonadati</taxon>
        <taxon>Acidobacteriota</taxon>
        <taxon>Candidatus Polarisedimenticolia</taxon>
        <taxon>Candidatus Polarisedimenticolales</taxon>
        <taxon>Candidatus Polarisedimenticolaceae</taxon>
        <taxon>Candidatus Polarisedimenticola</taxon>
    </lineage>
</organism>
<dbReference type="InterPro" id="IPR006274">
    <property type="entry name" value="CarbamoylP_synth_ssu"/>
</dbReference>
<accession>A0A8J7CBP5</accession>
<feature type="binding site" evidence="11">
    <location>
        <position position="308"/>
    </location>
    <ligand>
        <name>L-glutamine</name>
        <dbReference type="ChEBI" id="CHEBI:58359"/>
    </ligand>
</feature>
<dbReference type="InterPro" id="IPR050472">
    <property type="entry name" value="Anth_synth/Amidotransfase"/>
</dbReference>
<dbReference type="NCBIfam" id="TIGR01368">
    <property type="entry name" value="CPSaseIIsmall"/>
    <property type="match status" value="1"/>
</dbReference>
<evidence type="ECO:0000256" key="12">
    <source>
        <dbReference type="SAM" id="MobiDB-lite"/>
    </source>
</evidence>
<evidence type="ECO:0000256" key="4">
    <source>
        <dbReference type="ARBA" id="ARBA00022598"/>
    </source>
</evidence>
<evidence type="ECO:0000256" key="10">
    <source>
        <dbReference type="ARBA" id="ARBA00049285"/>
    </source>
</evidence>
<dbReference type="PROSITE" id="PS51273">
    <property type="entry name" value="GATASE_TYPE_1"/>
    <property type="match status" value="1"/>
</dbReference>
<dbReference type="InterPro" id="IPR036480">
    <property type="entry name" value="CarbP_synth_ssu_N_sf"/>
</dbReference>
<keyword evidence="5 11" id="KW-0547">Nucleotide-binding</keyword>
<dbReference type="AlphaFoldDB" id="A0A8J7CBP5"/>
<dbReference type="PRINTS" id="PR00099">
    <property type="entry name" value="CPSGATASE"/>
</dbReference>
<dbReference type="CDD" id="cd01744">
    <property type="entry name" value="GATase1_CPSase"/>
    <property type="match status" value="1"/>
</dbReference>
<dbReference type="UniPathway" id="UPA00070">
    <property type="reaction ID" value="UER00115"/>
</dbReference>
<evidence type="ECO:0000313" key="14">
    <source>
        <dbReference type="EMBL" id="MBD3866522.1"/>
    </source>
</evidence>
<dbReference type="GO" id="GO:0006207">
    <property type="term" value="P:'de novo' pyrimidine nucleobase biosynthetic process"/>
    <property type="evidence" value="ECO:0007669"/>
    <property type="project" value="InterPro"/>
</dbReference>
<comment type="subunit">
    <text evidence="11">Composed of two chains; the small (or glutamine) chain promotes the hydrolysis of glutamine to ammonia, which is used by the large (or ammonia) chain to synthesize carbamoyl phosphate. Tetramer of heterodimers (alpha,beta)4.</text>
</comment>
<comment type="caution">
    <text evidence="14">The sequence shown here is derived from an EMBL/GenBank/DDBJ whole genome shotgun (WGS) entry which is preliminary data.</text>
</comment>